<dbReference type="SUPFAM" id="SSF51412">
    <property type="entry name" value="Inosine monophosphate dehydrogenase (IMPDH)"/>
    <property type="match status" value="1"/>
</dbReference>
<dbReference type="InterPro" id="IPR004136">
    <property type="entry name" value="NMO"/>
</dbReference>
<evidence type="ECO:0000256" key="2">
    <source>
        <dbReference type="ARBA" id="ARBA00022643"/>
    </source>
</evidence>
<dbReference type="PANTHER" id="PTHR32332:SF20">
    <property type="entry name" value="2-NITROPROPANE DIOXYGENASE-LIKE PROTEIN"/>
    <property type="match status" value="1"/>
</dbReference>
<proteinExistence type="predicted"/>
<protein>
    <submittedName>
        <fullName evidence="4">Nitronate monooxygenase</fullName>
    </submittedName>
</protein>
<dbReference type="Proteomes" id="UP000612855">
    <property type="component" value="Unassembled WGS sequence"/>
</dbReference>
<dbReference type="CDD" id="cd04730">
    <property type="entry name" value="NPD_like"/>
    <property type="match status" value="1"/>
</dbReference>
<name>A0A917A185_9RHOB</name>
<keyword evidence="1" id="KW-0285">Flavoprotein</keyword>
<evidence type="ECO:0000256" key="1">
    <source>
        <dbReference type="ARBA" id="ARBA00022630"/>
    </source>
</evidence>
<dbReference type="RefSeq" id="WP_188476259.1">
    <property type="nucleotide sequence ID" value="NZ_BMFJ01000001.1"/>
</dbReference>
<keyword evidence="3" id="KW-0560">Oxidoreductase</keyword>
<evidence type="ECO:0000313" key="4">
    <source>
        <dbReference type="EMBL" id="GGE20693.1"/>
    </source>
</evidence>
<dbReference type="EMBL" id="BMFJ01000001">
    <property type="protein sequence ID" value="GGE20693.1"/>
    <property type="molecule type" value="Genomic_DNA"/>
</dbReference>
<dbReference type="PANTHER" id="PTHR32332">
    <property type="entry name" value="2-NITROPROPANE DIOXYGENASE"/>
    <property type="match status" value="1"/>
</dbReference>
<keyword evidence="4" id="KW-0503">Monooxygenase</keyword>
<dbReference type="Pfam" id="PF03060">
    <property type="entry name" value="NMO"/>
    <property type="match status" value="1"/>
</dbReference>
<keyword evidence="2" id="KW-0288">FMN</keyword>
<accession>A0A917A185</accession>
<evidence type="ECO:0000313" key="5">
    <source>
        <dbReference type="Proteomes" id="UP000612855"/>
    </source>
</evidence>
<organism evidence="4 5">
    <name type="scientific">Primorskyibacter flagellatus</name>
    <dbReference type="NCBI Taxonomy" id="1387277"/>
    <lineage>
        <taxon>Bacteria</taxon>
        <taxon>Pseudomonadati</taxon>
        <taxon>Pseudomonadota</taxon>
        <taxon>Alphaproteobacteria</taxon>
        <taxon>Rhodobacterales</taxon>
        <taxon>Roseobacteraceae</taxon>
        <taxon>Primorskyibacter</taxon>
    </lineage>
</organism>
<evidence type="ECO:0000256" key="3">
    <source>
        <dbReference type="ARBA" id="ARBA00023002"/>
    </source>
</evidence>
<keyword evidence="5" id="KW-1185">Reference proteome</keyword>
<gene>
    <name evidence="4" type="ORF">GCM10011360_06730</name>
</gene>
<sequence>MGQILRTRLTEMYGVPHPIVVGGMMWMSRAGFVAACARAGVMSFMTAKSYATPEEFTAGLERCIDLAEGHPFGVNFSISRYRPNHIVAAGVDIALDRGVRHFETAGSHPGELIAKIHARGGTVMHKSTQVRHAVKAARDGVDALVLVGMEAGGHPGTNPHPSHILLSNLLKEVDIPVALGGGIGTGRQILGCLAQGADAAVLATRFLTATELDLHPNYAARMASAGMDDTMAVLQSLKDTWRVLRNETAMKVAEIELSFAGREVRHEDFGELVKGDYARRNAYTTGDMDVGLMSCSAAIAHAGAGQSAGEIVAQLVAELEEAVQSLQGKMR</sequence>
<dbReference type="GO" id="GO:0018580">
    <property type="term" value="F:nitronate monooxygenase activity"/>
    <property type="evidence" value="ECO:0007669"/>
    <property type="project" value="InterPro"/>
</dbReference>
<dbReference type="Gene3D" id="3.20.20.70">
    <property type="entry name" value="Aldolase class I"/>
    <property type="match status" value="1"/>
</dbReference>
<comment type="caution">
    <text evidence="4">The sequence shown here is derived from an EMBL/GenBank/DDBJ whole genome shotgun (WGS) entry which is preliminary data.</text>
</comment>
<dbReference type="AlphaFoldDB" id="A0A917A185"/>
<dbReference type="InterPro" id="IPR013785">
    <property type="entry name" value="Aldolase_TIM"/>
</dbReference>
<reference evidence="5" key="1">
    <citation type="journal article" date="2019" name="Int. J. Syst. Evol. Microbiol.">
        <title>The Global Catalogue of Microorganisms (GCM) 10K type strain sequencing project: providing services to taxonomists for standard genome sequencing and annotation.</title>
        <authorList>
            <consortium name="The Broad Institute Genomics Platform"/>
            <consortium name="The Broad Institute Genome Sequencing Center for Infectious Disease"/>
            <person name="Wu L."/>
            <person name="Ma J."/>
        </authorList>
    </citation>
    <scope>NUCLEOTIDE SEQUENCE [LARGE SCALE GENOMIC DNA]</scope>
    <source>
        <strain evidence="5">CGMCC 1.12664</strain>
    </source>
</reference>